<accession>A0A7R8WFW9</accession>
<feature type="region of interest" description="Disordered" evidence="1">
    <location>
        <begin position="56"/>
        <end position="79"/>
    </location>
</feature>
<feature type="compositionally biased region" description="Polar residues" evidence="1">
    <location>
        <begin position="63"/>
        <end position="79"/>
    </location>
</feature>
<organism evidence="2">
    <name type="scientific">Cyprideis torosa</name>
    <dbReference type="NCBI Taxonomy" id="163714"/>
    <lineage>
        <taxon>Eukaryota</taxon>
        <taxon>Metazoa</taxon>
        <taxon>Ecdysozoa</taxon>
        <taxon>Arthropoda</taxon>
        <taxon>Crustacea</taxon>
        <taxon>Oligostraca</taxon>
        <taxon>Ostracoda</taxon>
        <taxon>Podocopa</taxon>
        <taxon>Podocopida</taxon>
        <taxon>Cytherocopina</taxon>
        <taxon>Cytheroidea</taxon>
        <taxon>Cytherideidae</taxon>
        <taxon>Cyprideis</taxon>
    </lineage>
</organism>
<proteinExistence type="predicted"/>
<sequence>MSTTSGGRSEEGKPSTANCKQLLSPPDESASAEQRETASPVASVMLGSVSTAVRFNSKAMRPTATSTRPCEAFQSNGEE</sequence>
<protein>
    <submittedName>
        <fullName evidence="2">Uncharacterized protein</fullName>
    </submittedName>
</protein>
<name>A0A7R8WFW9_9CRUS</name>
<evidence type="ECO:0000313" key="2">
    <source>
        <dbReference type="EMBL" id="CAD7228576.1"/>
    </source>
</evidence>
<feature type="region of interest" description="Disordered" evidence="1">
    <location>
        <begin position="1"/>
        <end position="42"/>
    </location>
</feature>
<dbReference type="EMBL" id="OB661601">
    <property type="protein sequence ID" value="CAD7228576.1"/>
    <property type="molecule type" value="Genomic_DNA"/>
</dbReference>
<reference evidence="2" key="1">
    <citation type="submission" date="2020-11" db="EMBL/GenBank/DDBJ databases">
        <authorList>
            <person name="Tran Van P."/>
        </authorList>
    </citation>
    <scope>NUCLEOTIDE SEQUENCE</scope>
</reference>
<feature type="non-terminal residue" evidence="2">
    <location>
        <position position="1"/>
    </location>
</feature>
<dbReference type="AlphaFoldDB" id="A0A7R8WFW9"/>
<evidence type="ECO:0000256" key="1">
    <source>
        <dbReference type="SAM" id="MobiDB-lite"/>
    </source>
</evidence>
<gene>
    <name evidence="2" type="ORF">CTOB1V02_LOCUS6457</name>
</gene>